<dbReference type="Gene3D" id="1.10.10.1320">
    <property type="entry name" value="Anti-sigma factor, zinc-finger domain"/>
    <property type="match status" value="1"/>
</dbReference>
<organism evidence="1 2">
    <name type="scientific">Pseudomonas lutea</name>
    <dbReference type="NCBI Taxonomy" id="243924"/>
    <lineage>
        <taxon>Bacteria</taxon>
        <taxon>Pseudomonadati</taxon>
        <taxon>Pseudomonadota</taxon>
        <taxon>Gammaproteobacteria</taxon>
        <taxon>Pseudomonadales</taxon>
        <taxon>Pseudomonadaceae</taxon>
        <taxon>Pseudomonas</taxon>
    </lineage>
</organism>
<keyword evidence="1" id="KW-0472">Membrane</keyword>
<dbReference type="AlphaFoldDB" id="A0A9X0JJX8"/>
<comment type="caution">
    <text evidence="1">The sequence shown here is derived from an EMBL/GenBank/DDBJ whole genome shotgun (WGS) entry which is preliminary data.</text>
</comment>
<evidence type="ECO:0000313" key="2">
    <source>
        <dbReference type="Proteomes" id="UP000029719"/>
    </source>
</evidence>
<dbReference type="EMBL" id="JRMB01000001">
    <property type="protein sequence ID" value="KGF65233.1"/>
    <property type="molecule type" value="Genomic_DNA"/>
</dbReference>
<protein>
    <submittedName>
        <fullName evidence="1">Transmembrane anti-sigma factor</fullName>
    </submittedName>
</protein>
<proteinExistence type="predicted"/>
<sequence length="248" mass="27024">MITLPPSEHDLHAYVDGQLDEADQATMETFLATNPALMRQVRQWQQDAKLLRAGLSGDLQRAPNPQLDPAALRRGIARQRARHFATAAVLLVAVSLGGVSGWQARNMTLSRANPPMADAVQAYRLFAGNAEMVSDWNATKTTDVQGWLDTHFARANRLPDLESAGFQPVSGRLTTTEQGPAAMVVYKDGQGRTLSFYIRPPGELNNLLPRGTRRDGNLQADYWSGSGYNYAVVGPADDPAAQAARRAL</sequence>
<dbReference type="RefSeq" id="WP_037010267.1">
    <property type="nucleotide sequence ID" value="NZ_JRMB01000001.1"/>
</dbReference>
<accession>A0A9X0JJX8</accession>
<name>A0A9X0JJX8_9PSED</name>
<evidence type="ECO:0000313" key="1">
    <source>
        <dbReference type="EMBL" id="KGF65233.1"/>
    </source>
</evidence>
<dbReference type="InterPro" id="IPR041916">
    <property type="entry name" value="Anti_sigma_zinc_sf"/>
</dbReference>
<dbReference type="OrthoDB" id="9152892at2"/>
<reference evidence="1 2" key="1">
    <citation type="submission" date="2014-09" db="EMBL/GenBank/DDBJ databases">
        <title>Genome sequence of Pseudomonas lutea strain DSM 17257T.</title>
        <authorList>
            <person name="Kwak Y."/>
            <person name="Shin J.-H."/>
        </authorList>
    </citation>
    <scope>NUCLEOTIDE SEQUENCE [LARGE SCALE GENOMIC DNA]</scope>
    <source>
        <strain evidence="1 2">DSM 17257</strain>
    </source>
</reference>
<dbReference type="Proteomes" id="UP000029719">
    <property type="component" value="Unassembled WGS sequence"/>
</dbReference>
<keyword evidence="1" id="KW-0812">Transmembrane</keyword>
<gene>
    <name evidence="1" type="ORF">LT42_04570</name>
</gene>